<proteinExistence type="predicted"/>
<dbReference type="PROSITE" id="PS51257">
    <property type="entry name" value="PROKAR_LIPOPROTEIN"/>
    <property type="match status" value="1"/>
</dbReference>
<accession>A0A0A8YJC5</accession>
<organism evidence="1">
    <name type="scientific">Arundo donax</name>
    <name type="common">Giant reed</name>
    <name type="synonym">Donax arundinaceus</name>
    <dbReference type="NCBI Taxonomy" id="35708"/>
    <lineage>
        <taxon>Eukaryota</taxon>
        <taxon>Viridiplantae</taxon>
        <taxon>Streptophyta</taxon>
        <taxon>Embryophyta</taxon>
        <taxon>Tracheophyta</taxon>
        <taxon>Spermatophyta</taxon>
        <taxon>Magnoliopsida</taxon>
        <taxon>Liliopsida</taxon>
        <taxon>Poales</taxon>
        <taxon>Poaceae</taxon>
        <taxon>PACMAD clade</taxon>
        <taxon>Arundinoideae</taxon>
        <taxon>Arundineae</taxon>
        <taxon>Arundo</taxon>
    </lineage>
</organism>
<dbReference type="EMBL" id="GBRH01271216">
    <property type="protein sequence ID" value="JAD26679.1"/>
    <property type="molecule type" value="Transcribed_RNA"/>
</dbReference>
<evidence type="ECO:0000313" key="1">
    <source>
        <dbReference type="EMBL" id="JAD26679.1"/>
    </source>
</evidence>
<sequence length="26" mass="2893">MFMRVVESRTGFKSLLVGGYLVGSCR</sequence>
<name>A0A0A8YJC5_ARUDO</name>
<reference evidence="1" key="1">
    <citation type="submission" date="2014-09" db="EMBL/GenBank/DDBJ databases">
        <authorList>
            <person name="Magalhaes I.L.F."/>
            <person name="Oliveira U."/>
            <person name="Santos F.R."/>
            <person name="Vidigal T.H.D.A."/>
            <person name="Brescovit A.D."/>
            <person name="Santos A.J."/>
        </authorList>
    </citation>
    <scope>NUCLEOTIDE SEQUENCE</scope>
    <source>
        <tissue evidence="1">Shoot tissue taken approximately 20 cm above the soil surface</tissue>
    </source>
</reference>
<dbReference type="AlphaFoldDB" id="A0A0A8YJC5"/>
<reference evidence="1" key="2">
    <citation type="journal article" date="2015" name="Data Brief">
        <title>Shoot transcriptome of the giant reed, Arundo donax.</title>
        <authorList>
            <person name="Barrero R.A."/>
            <person name="Guerrero F.D."/>
            <person name="Moolhuijzen P."/>
            <person name="Goolsby J.A."/>
            <person name="Tidwell J."/>
            <person name="Bellgard S.E."/>
            <person name="Bellgard M.I."/>
        </authorList>
    </citation>
    <scope>NUCLEOTIDE SEQUENCE</scope>
    <source>
        <tissue evidence="1">Shoot tissue taken approximately 20 cm above the soil surface</tissue>
    </source>
</reference>
<protein>
    <submittedName>
        <fullName evidence="1">Uncharacterized protein</fullName>
    </submittedName>
</protein>